<proteinExistence type="inferred from homology"/>
<accession>A0AA37XE31</accession>
<dbReference type="SUPFAM" id="SSF56281">
    <property type="entry name" value="Metallo-hydrolase/oxidoreductase"/>
    <property type="match status" value="1"/>
</dbReference>
<dbReference type="PANTHER" id="PTHR42978:SF2">
    <property type="entry name" value="102 KBASES UNSTABLE REGION: FROM 1 TO 119443"/>
    <property type="match status" value="1"/>
</dbReference>
<evidence type="ECO:0000256" key="1">
    <source>
        <dbReference type="ARBA" id="ARBA00001947"/>
    </source>
</evidence>
<dbReference type="InterPro" id="IPR051013">
    <property type="entry name" value="MBL_superfamily_lactonases"/>
</dbReference>
<evidence type="ECO:0000256" key="2">
    <source>
        <dbReference type="ARBA" id="ARBA00007749"/>
    </source>
</evidence>
<keyword evidence="4" id="KW-0378">Hydrolase</keyword>
<dbReference type="RefSeq" id="WP_284250266.1">
    <property type="nucleotide sequence ID" value="NZ_BSUM01000001.1"/>
</dbReference>
<name>A0AA37XE31_9MICO</name>
<gene>
    <name evidence="7" type="primary">gumP</name>
    <name evidence="7" type="ORF">GCM10025875_14300</name>
</gene>
<evidence type="ECO:0000313" key="8">
    <source>
        <dbReference type="Proteomes" id="UP001157161"/>
    </source>
</evidence>
<dbReference type="SMART" id="SM00849">
    <property type="entry name" value="Lactamase_B"/>
    <property type="match status" value="1"/>
</dbReference>
<reference evidence="7" key="1">
    <citation type="journal article" date="2014" name="Int. J. Syst. Evol. Microbiol.">
        <title>Complete genome sequence of Corynebacterium casei LMG S-19264T (=DSM 44701T), isolated from a smear-ripened cheese.</title>
        <authorList>
            <consortium name="US DOE Joint Genome Institute (JGI-PGF)"/>
            <person name="Walter F."/>
            <person name="Albersmeier A."/>
            <person name="Kalinowski J."/>
            <person name="Ruckert C."/>
        </authorList>
    </citation>
    <scope>NUCLEOTIDE SEQUENCE</scope>
    <source>
        <strain evidence="7">NBRC 112290</strain>
    </source>
</reference>
<keyword evidence="3" id="KW-0479">Metal-binding</keyword>
<keyword evidence="5" id="KW-0862">Zinc</keyword>
<evidence type="ECO:0000259" key="6">
    <source>
        <dbReference type="SMART" id="SM00849"/>
    </source>
</evidence>
<comment type="caution">
    <text evidence="7">The sequence shown here is derived from an EMBL/GenBank/DDBJ whole genome shotgun (WGS) entry which is preliminary data.</text>
</comment>
<comment type="cofactor">
    <cofactor evidence="1">
        <name>Zn(2+)</name>
        <dbReference type="ChEBI" id="CHEBI:29105"/>
    </cofactor>
</comment>
<dbReference type="InterPro" id="IPR001279">
    <property type="entry name" value="Metallo-B-lactamas"/>
</dbReference>
<dbReference type="Gene3D" id="3.60.15.10">
    <property type="entry name" value="Ribonuclease Z/Hydroxyacylglutathione hydrolase-like"/>
    <property type="match status" value="1"/>
</dbReference>
<evidence type="ECO:0000256" key="3">
    <source>
        <dbReference type="ARBA" id="ARBA00022723"/>
    </source>
</evidence>
<dbReference type="AlphaFoldDB" id="A0AA37XE31"/>
<evidence type="ECO:0000256" key="4">
    <source>
        <dbReference type="ARBA" id="ARBA00022801"/>
    </source>
</evidence>
<dbReference type="GO" id="GO:0046872">
    <property type="term" value="F:metal ion binding"/>
    <property type="evidence" value="ECO:0007669"/>
    <property type="project" value="UniProtKB-KW"/>
</dbReference>
<dbReference type="EMBL" id="BSUM01000001">
    <property type="protein sequence ID" value="GMA31438.1"/>
    <property type="molecule type" value="Genomic_DNA"/>
</dbReference>
<protein>
    <submittedName>
        <fullName evidence="7">MBL fold metallo-hydrolase</fullName>
    </submittedName>
</protein>
<comment type="similarity">
    <text evidence="2">Belongs to the metallo-beta-lactamase superfamily.</text>
</comment>
<evidence type="ECO:0000256" key="5">
    <source>
        <dbReference type="ARBA" id="ARBA00022833"/>
    </source>
</evidence>
<dbReference type="GO" id="GO:0016787">
    <property type="term" value="F:hydrolase activity"/>
    <property type="evidence" value="ECO:0007669"/>
    <property type="project" value="UniProtKB-KW"/>
</dbReference>
<sequence length="287" mass="30573">MRVDLLTCGWTTHPGAVARRGGGLRSVRFPALVAAVHHPTGVILYDTGYAPRVQRAVGRGVDRVYGGLLPVHVTPQETALAQLAALGVAAVDVTTIVLSHLHADHLGGLHDFPAARIVLDPAAVTAMRTARGLDRLSRGWLPALLPEDVTDRVLDPADLPRADVDLRPVTAHARVLTPEADVAVVPLPGHSDEHLGLLVRTGGTDLLLLGDAVWHTRAVTHGELPHPVVSLITRDWAGYRRTVADLARLHRARPDLVLVPSHDTDAIAAARARLEGDPATIDPGDHP</sequence>
<dbReference type="InterPro" id="IPR036866">
    <property type="entry name" value="RibonucZ/Hydroxyglut_hydro"/>
</dbReference>
<organism evidence="7 8">
    <name type="scientific">Litorihabitans aurantiacus</name>
    <dbReference type="NCBI Taxonomy" id="1930061"/>
    <lineage>
        <taxon>Bacteria</taxon>
        <taxon>Bacillati</taxon>
        <taxon>Actinomycetota</taxon>
        <taxon>Actinomycetes</taxon>
        <taxon>Micrococcales</taxon>
        <taxon>Beutenbergiaceae</taxon>
        <taxon>Litorihabitans</taxon>
    </lineage>
</organism>
<reference evidence="7" key="2">
    <citation type="submission" date="2023-02" db="EMBL/GenBank/DDBJ databases">
        <authorList>
            <person name="Sun Q."/>
            <person name="Mori K."/>
        </authorList>
    </citation>
    <scope>NUCLEOTIDE SEQUENCE</scope>
    <source>
        <strain evidence="7">NBRC 112290</strain>
    </source>
</reference>
<dbReference type="Proteomes" id="UP001157161">
    <property type="component" value="Unassembled WGS sequence"/>
</dbReference>
<dbReference type="Pfam" id="PF00753">
    <property type="entry name" value="Lactamase_B"/>
    <property type="match status" value="1"/>
</dbReference>
<evidence type="ECO:0000313" key="7">
    <source>
        <dbReference type="EMBL" id="GMA31438.1"/>
    </source>
</evidence>
<dbReference type="CDD" id="cd07730">
    <property type="entry name" value="metallo-hydrolase-like_MBL-fold"/>
    <property type="match status" value="1"/>
</dbReference>
<keyword evidence="8" id="KW-1185">Reference proteome</keyword>
<dbReference type="PANTHER" id="PTHR42978">
    <property type="entry name" value="QUORUM-QUENCHING LACTONASE YTNP-RELATED-RELATED"/>
    <property type="match status" value="1"/>
</dbReference>
<feature type="domain" description="Metallo-beta-lactamase" evidence="6">
    <location>
        <begin position="30"/>
        <end position="262"/>
    </location>
</feature>